<evidence type="ECO:0000313" key="3">
    <source>
        <dbReference type="EMBL" id="MBW79222.1"/>
    </source>
</evidence>
<feature type="chain" id="PRO_5014889043" evidence="2">
    <location>
        <begin position="19"/>
        <end position="79"/>
    </location>
</feature>
<sequence>MVWCACVCLLCVLTEITATLQPTFTSLPHIYPHRSIPRHPASDVLGNEEAAAKGETGAARRDGGDGTGWTAGRSRRRRR</sequence>
<dbReference type="EMBL" id="GGFL01015044">
    <property type="protein sequence ID" value="MBW79222.1"/>
    <property type="molecule type" value="Transcribed_RNA"/>
</dbReference>
<keyword evidence="2" id="KW-0732">Signal</keyword>
<organism evidence="3">
    <name type="scientific">Anopheles darlingi</name>
    <name type="common">Mosquito</name>
    <dbReference type="NCBI Taxonomy" id="43151"/>
    <lineage>
        <taxon>Eukaryota</taxon>
        <taxon>Metazoa</taxon>
        <taxon>Ecdysozoa</taxon>
        <taxon>Arthropoda</taxon>
        <taxon>Hexapoda</taxon>
        <taxon>Insecta</taxon>
        <taxon>Pterygota</taxon>
        <taxon>Neoptera</taxon>
        <taxon>Endopterygota</taxon>
        <taxon>Diptera</taxon>
        <taxon>Nematocera</taxon>
        <taxon>Culicoidea</taxon>
        <taxon>Culicidae</taxon>
        <taxon>Anophelinae</taxon>
        <taxon>Anopheles</taxon>
    </lineage>
</organism>
<feature type="compositionally biased region" description="Low complexity" evidence="1">
    <location>
        <begin position="47"/>
        <end position="57"/>
    </location>
</feature>
<evidence type="ECO:0000256" key="1">
    <source>
        <dbReference type="SAM" id="MobiDB-lite"/>
    </source>
</evidence>
<accession>A0A2M4DNU1</accession>
<feature type="region of interest" description="Disordered" evidence="1">
    <location>
        <begin position="38"/>
        <end position="79"/>
    </location>
</feature>
<name>A0A2M4DNU1_ANODA</name>
<dbReference type="AlphaFoldDB" id="A0A2M4DNU1"/>
<evidence type="ECO:0000256" key="2">
    <source>
        <dbReference type="SAM" id="SignalP"/>
    </source>
</evidence>
<reference evidence="3" key="1">
    <citation type="submission" date="2018-01" db="EMBL/GenBank/DDBJ databases">
        <title>An insight into the sialome of Amazonian anophelines.</title>
        <authorList>
            <person name="Ribeiro J.M."/>
            <person name="Scarpassa V."/>
            <person name="Calvo E."/>
        </authorList>
    </citation>
    <scope>NUCLEOTIDE SEQUENCE</scope>
</reference>
<proteinExistence type="predicted"/>
<feature type="signal peptide" evidence="2">
    <location>
        <begin position="1"/>
        <end position="18"/>
    </location>
</feature>
<protein>
    <submittedName>
        <fullName evidence="3">Putative secreted protein</fullName>
    </submittedName>
</protein>